<evidence type="ECO:0000256" key="4">
    <source>
        <dbReference type="ARBA" id="ARBA00023134"/>
    </source>
</evidence>
<dbReference type="EMBL" id="CAJOBI010107298">
    <property type="protein sequence ID" value="CAF4616798.1"/>
    <property type="molecule type" value="Genomic_DNA"/>
</dbReference>
<dbReference type="PANTHER" id="PTHR43636">
    <property type="entry name" value="ELONGATION FACTOR G, MITOCHONDRIAL"/>
    <property type="match status" value="1"/>
</dbReference>
<keyword evidence="4" id="KW-0342">GTP-binding</keyword>
<dbReference type="InterPro" id="IPR020568">
    <property type="entry name" value="Ribosomal_Su5_D2-typ_SF"/>
</dbReference>
<comment type="caution">
    <text evidence="8">The sequence shown here is derived from an EMBL/GenBank/DDBJ whole genome shotgun (WGS) entry which is preliminary data.</text>
</comment>
<dbReference type="Gene3D" id="3.30.230.10">
    <property type="match status" value="1"/>
</dbReference>
<dbReference type="Proteomes" id="UP000681720">
    <property type="component" value="Unassembled WGS sequence"/>
</dbReference>
<dbReference type="PANTHER" id="PTHR43636:SF2">
    <property type="entry name" value="ELONGATION FACTOR G, MITOCHONDRIAL"/>
    <property type="match status" value="1"/>
</dbReference>
<sequence>MGKPKVSFRESLVNPIKFDYLHKKQSGGAGQFARVIGILEV</sequence>
<dbReference type="AlphaFoldDB" id="A0A8S3B683"/>
<feature type="non-terminal residue" evidence="8">
    <location>
        <position position="41"/>
    </location>
</feature>
<gene>
    <name evidence="7" type="ORF">BYL167_LOCUS47041</name>
    <name evidence="8" type="ORF">GIL414_LOCUS47155</name>
    <name evidence="6" type="ORF">SMN809_LOCUS39708</name>
</gene>
<dbReference type="GO" id="GO:0005525">
    <property type="term" value="F:GTP binding"/>
    <property type="evidence" value="ECO:0007669"/>
    <property type="project" value="UniProtKB-KW"/>
</dbReference>
<evidence type="ECO:0000313" key="6">
    <source>
        <dbReference type="EMBL" id="CAF4616798.1"/>
    </source>
</evidence>
<evidence type="ECO:0000313" key="8">
    <source>
        <dbReference type="EMBL" id="CAF4800924.1"/>
    </source>
</evidence>
<accession>A0A8S3B683</accession>
<dbReference type="GO" id="GO:0003746">
    <property type="term" value="F:translation elongation factor activity"/>
    <property type="evidence" value="ECO:0007669"/>
    <property type="project" value="UniProtKB-KW"/>
</dbReference>
<dbReference type="GO" id="GO:0070125">
    <property type="term" value="P:mitochondrial translational elongation"/>
    <property type="evidence" value="ECO:0007669"/>
    <property type="project" value="TreeGrafter"/>
</dbReference>
<feature type="domain" description="Translation elongation factor EFG/EF2" evidence="5">
    <location>
        <begin position="4"/>
        <end position="40"/>
    </location>
</feature>
<evidence type="ECO:0000256" key="1">
    <source>
        <dbReference type="ARBA" id="ARBA00022741"/>
    </source>
</evidence>
<dbReference type="Proteomes" id="UP000681967">
    <property type="component" value="Unassembled WGS sequence"/>
</dbReference>
<dbReference type="SUPFAM" id="SSF54211">
    <property type="entry name" value="Ribosomal protein S5 domain 2-like"/>
    <property type="match status" value="1"/>
</dbReference>
<dbReference type="GO" id="GO:0005739">
    <property type="term" value="C:mitochondrion"/>
    <property type="evidence" value="ECO:0007669"/>
    <property type="project" value="TreeGrafter"/>
</dbReference>
<dbReference type="Pfam" id="PF03764">
    <property type="entry name" value="EFG_IV"/>
    <property type="match status" value="1"/>
</dbReference>
<reference evidence="8" key="1">
    <citation type="submission" date="2021-02" db="EMBL/GenBank/DDBJ databases">
        <authorList>
            <person name="Nowell W R."/>
        </authorList>
    </citation>
    <scope>NUCLEOTIDE SEQUENCE</scope>
</reference>
<dbReference type="InterPro" id="IPR014721">
    <property type="entry name" value="Ribsml_uS5_D2-typ_fold_subgr"/>
</dbReference>
<dbReference type="Proteomes" id="UP000676336">
    <property type="component" value="Unassembled WGS sequence"/>
</dbReference>
<keyword evidence="3" id="KW-0648">Protein biosynthesis</keyword>
<dbReference type="EMBL" id="CAJOBH010134362">
    <property type="protein sequence ID" value="CAF4774340.1"/>
    <property type="molecule type" value="Genomic_DNA"/>
</dbReference>
<evidence type="ECO:0000256" key="3">
    <source>
        <dbReference type="ARBA" id="ARBA00022917"/>
    </source>
</evidence>
<keyword evidence="2" id="KW-0251">Elongation factor</keyword>
<proteinExistence type="predicted"/>
<evidence type="ECO:0000256" key="2">
    <source>
        <dbReference type="ARBA" id="ARBA00022768"/>
    </source>
</evidence>
<dbReference type="InterPro" id="IPR005517">
    <property type="entry name" value="Transl_elong_EFG/EF2_IV"/>
</dbReference>
<evidence type="ECO:0000313" key="9">
    <source>
        <dbReference type="Proteomes" id="UP000681720"/>
    </source>
</evidence>
<name>A0A8S3B683_9BILA</name>
<evidence type="ECO:0000259" key="5">
    <source>
        <dbReference type="Pfam" id="PF03764"/>
    </source>
</evidence>
<organism evidence="8 9">
    <name type="scientific">Rotaria magnacalcarata</name>
    <dbReference type="NCBI Taxonomy" id="392030"/>
    <lineage>
        <taxon>Eukaryota</taxon>
        <taxon>Metazoa</taxon>
        <taxon>Spiralia</taxon>
        <taxon>Gnathifera</taxon>
        <taxon>Rotifera</taxon>
        <taxon>Eurotatoria</taxon>
        <taxon>Bdelloidea</taxon>
        <taxon>Philodinida</taxon>
        <taxon>Philodinidae</taxon>
        <taxon>Rotaria</taxon>
    </lineage>
</organism>
<protein>
    <recommendedName>
        <fullName evidence="5">Translation elongation factor EFG/EF2 domain-containing protein</fullName>
    </recommendedName>
</protein>
<evidence type="ECO:0000313" key="7">
    <source>
        <dbReference type="EMBL" id="CAF4774340.1"/>
    </source>
</evidence>
<keyword evidence="1" id="KW-0547">Nucleotide-binding</keyword>
<dbReference type="EMBL" id="CAJOBJ010149851">
    <property type="protein sequence ID" value="CAF4800924.1"/>
    <property type="molecule type" value="Genomic_DNA"/>
</dbReference>
<dbReference type="GO" id="GO:0003924">
    <property type="term" value="F:GTPase activity"/>
    <property type="evidence" value="ECO:0007669"/>
    <property type="project" value="TreeGrafter"/>
</dbReference>